<dbReference type="Proteomes" id="UP000655751">
    <property type="component" value="Unassembled WGS sequence"/>
</dbReference>
<reference evidence="11" key="1">
    <citation type="submission" date="2020-11" db="EMBL/GenBank/DDBJ databases">
        <title>Nocardia NEAU-351.nov., a novel actinomycete isolated from the cow dung.</title>
        <authorList>
            <person name="Zhang X."/>
        </authorList>
    </citation>
    <scope>NUCLEOTIDE SEQUENCE</scope>
    <source>
        <strain evidence="11">NEAU-351</strain>
    </source>
</reference>
<dbReference type="EC" id="2.7.13.3" evidence="2"/>
<keyword evidence="7" id="KW-0067">ATP-binding</keyword>
<proteinExistence type="predicted"/>
<keyword evidence="12" id="KW-1185">Reference proteome</keyword>
<evidence type="ECO:0000256" key="5">
    <source>
        <dbReference type="ARBA" id="ARBA00022741"/>
    </source>
</evidence>
<comment type="caution">
    <text evidence="11">The sequence shown here is derived from an EMBL/GenBank/DDBJ whole genome shotgun (WGS) entry which is preliminary data.</text>
</comment>
<comment type="catalytic activity">
    <reaction evidence="1">
        <text>ATP + protein L-histidine = ADP + protein N-phospho-L-histidine.</text>
        <dbReference type="EC" id="2.7.13.3"/>
    </reaction>
</comment>
<evidence type="ECO:0000256" key="6">
    <source>
        <dbReference type="ARBA" id="ARBA00022777"/>
    </source>
</evidence>
<feature type="transmembrane region" description="Helical" evidence="9">
    <location>
        <begin position="232"/>
        <end position="255"/>
    </location>
</feature>
<dbReference type="GO" id="GO:0005524">
    <property type="term" value="F:ATP binding"/>
    <property type="evidence" value="ECO:0007669"/>
    <property type="project" value="UniProtKB-KW"/>
</dbReference>
<feature type="transmembrane region" description="Helical" evidence="9">
    <location>
        <begin position="206"/>
        <end position="226"/>
    </location>
</feature>
<evidence type="ECO:0000256" key="7">
    <source>
        <dbReference type="ARBA" id="ARBA00022840"/>
    </source>
</evidence>
<sequence length="599" mass="65388">MAAHSVGAARQPVTRRRWATALLGTAAAAAVAVSATLASWSVVAPSWWEEAPPRLVGLVTLVTGVVTWIRLPSPRIGQLIVFGSGLYYVQFFRACDGVLFAVGFCLAYAWTAVAAHVLLIWPTGRLADRTNRVFMVFAYTAAIGTQVIRYFVDHPHGPWALHLKHAGSVWGTIGSACAAVMFVLVIGLTVRRWLASPVRRIPSGPVWAGIMVVASVKFAEAAASLVPTPFELRLALGWLFTVTTMVVMPLLYVIGWSYRKFGHRRVVELLLSLHDDVAALTDPQTLQQTLSRTLGDPSLVVAYRRADGGYVDVLGRPIEVDGDRPGRSVTELHRGGALIALIEHDAALEEHREVTDAAVAAAGLAIENTRLYATLHAQLQQIRDSRLRLAQTAFDERRRIQRDLHDGAQQRFFVVLMLLDRAQRVLAHDPIPTEESRETIRRTHGELTGALRSLRELIQGIYPTVLGEHGLTTAVANLVDQAPIPVDFTVTDTRWDRHIEITAYFVISEALANVYKHAAATQVLVRVDVEDDSLVTTVTDNGRGSVAHDEGFGLTSLRNRVEAVGGALTVHSGPGGGTTLTAVIPHPERHPRNLITEQP</sequence>
<accession>A0A931N6U0</accession>
<name>A0A931N6U0_9NOCA</name>
<evidence type="ECO:0000256" key="1">
    <source>
        <dbReference type="ARBA" id="ARBA00000085"/>
    </source>
</evidence>
<dbReference type="SMART" id="SM00387">
    <property type="entry name" value="HATPase_c"/>
    <property type="match status" value="1"/>
</dbReference>
<keyword evidence="9" id="KW-1133">Transmembrane helix</keyword>
<dbReference type="InterPro" id="IPR036890">
    <property type="entry name" value="HATPase_C_sf"/>
</dbReference>
<dbReference type="SUPFAM" id="SSF55874">
    <property type="entry name" value="ATPase domain of HSP90 chaperone/DNA topoisomerase II/histidine kinase"/>
    <property type="match status" value="1"/>
</dbReference>
<evidence type="ECO:0000313" key="12">
    <source>
        <dbReference type="Proteomes" id="UP000655751"/>
    </source>
</evidence>
<keyword evidence="3" id="KW-0597">Phosphoprotein</keyword>
<dbReference type="GO" id="GO:0016020">
    <property type="term" value="C:membrane"/>
    <property type="evidence" value="ECO:0007669"/>
    <property type="project" value="InterPro"/>
</dbReference>
<dbReference type="InterPro" id="IPR050482">
    <property type="entry name" value="Sensor_HK_TwoCompSys"/>
</dbReference>
<dbReference type="GO" id="GO:0000155">
    <property type="term" value="F:phosphorelay sensor kinase activity"/>
    <property type="evidence" value="ECO:0007669"/>
    <property type="project" value="InterPro"/>
</dbReference>
<keyword evidence="6 11" id="KW-0418">Kinase</keyword>
<dbReference type="AlphaFoldDB" id="A0A931N6U0"/>
<dbReference type="CDD" id="cd16917">
    <property type="entry name" value="HATPase_UhpB-NarQ-NarX-like"/>
    <property type="match status" value="1"/>
</dbReference>
<dbReference type="RefSeq" id="WP_196153196.1">
    <property type="nucleotide sequence ID" value="NZ_JADMLG010000018.1"/>
</dbReference>
<dbReference type="Gene3D" id="1.20.5.1930">
    <property type="match status" value="1"/>
</dbReference>
<keyword evidence="5" id="KW-0547">Nucleotide-binding</keyword>
<dbReference type="PANTHER" id="PTHR24421">
    <property type="entry name" value="NITRATE/NITRITE SENSOR PROTEIN NARX-RELATED"/>
    <property type="match status" value="1"/>
</dbReference>
<keyword evidence="4" id="KW-0808">Transferase</keyword>
<evidence type="ECO:0000256" key="8">
    <source>
        <dbReference type="ARBA" id="ARBA00023012"/>
    </source>
</evidence>
<evidence type="ECO:0000256" key="4">
    <source>
        <dbReference type="ARBA" id="ARBA00022679"/>
    </source>
</evidence>
<feature type="transmembrane region" description="Helical" evidence="9">
    <location>
        <begin position="133"/>
        <end position="152"/>
    </location>
</feature>
<dbReference type="Pfam" id="PF02518">
    <property type="entry name" value="HATPase_c"/>
    <property type="match status" value="1"/>
</dbReference>
<keyword evidence="9" id="KW-0812">Transmembrane</keyword>
<evidence type="ECO:0000259" key="10">
    <source>
        <dbReference type="SMART" id="SM00387"/>
    </source>
</evidence>
<dbReference type="EMBL" id="JADMLG010000018">
    <property type="protein sequence ID" value="MBH0780891.1"/>
    <property type="molecule type" value="Genomic_DNA"/>
</dbReference>
<dbReference type="InterPro" id="IPR011712">
    <property type="entry name" value="Sig_transdc_His_kin_sub3_dim/P"/>
</dbReference>
<keyword evidence="9" id="KW-0472">Membrane</keyword>
<feature type="transmembrane region" description="Helical" evidence="9">
    <location>
        <begin position="172"/>
        <end position="194"/>
    </location>
</feature>
<organism evidence="11 12">
    <name type="scientific">Nocardia bovistercoris</name>
    <dbReference type="NCBI Taxonomy" id="2785916"/>
    <lineage>
        <taxon>Bacteria</taxon>
        <taxon>Bacillati</taxon>
        <taxon>Actinomycetota</taxon>
        <taxon>Actinomycetes</taxon>
        <taxon>Mycobacteriales</taxon>
        <taxon>Nocardiaceae</taxon>
        <taxon>Nocardia</taxon>
    </lineage>
</organism>
<evidence type="ECO:0000313" key="11">
    <source>
        <dbReference type="EMBL" id="MBH0780891.1"/>
    </source>
</evidence>
<dbReference type="InterPro" id="IPR003594">
    <property type="entry name" value="HATPase_dom"/>
</dbReference>
<keyword evidence="8" id="KW-0902">Two-component regulatory system</keyword>
<dbReference type="PANTHER" id="PTHR24421:SF10">
    <property type="entry name" value="NITRATE_NITRITE SENSOR PROTEIN NARQ"/>
    <property type="match status" value="1"/>
</dbReference>
<feature type="transmembrane region" description="Helical" evidence="9">
    <location>
        <begin position="21"/>
        <end position="43"/>
    </location>
</feature>
<feature type="transmembrane region" description="Helical" evidence="9">
    <location>
        <begin position="98"/>
        <end position="121"/>
    </location>
</feature>
<protein>
    <recommendedName>
        <fullName evidence="2">histidine kinase</fullName>
        <ecNumber evidence="2">2.7.13.3</ecNumber>
    </recommendedName>
</protein>
<feature type="domain" description="Histidine kinase/HSP90-like ATPase" evidence="10">
    <location>
        <begin position="498"/>
        <end position="588"/>
    </location>
</feature>
<dbReference type="GO" id="GO:0046983">
    <property type="term" value="F:protein dimerization activity"/>
    <property type="evidence" value="ECO:0007669"/>
    <property type="project" value="InterPro"/>
</dbReference>
<evidence type="ECO:0000256" key="9">
    <source>
        <dbReference type="SAM" id="Phobius"/>
    </source>
</evidence>
<gene>
    <name evidence="11" type="ORF">IT779_31940</name>
</gene>
<evidence type="ECO:0000256" key="3">
    <source>
        <dbReference type="ARBA" id="ARBA00022553"/>
    </source>
</evidence>
<dbReference type="Gene3D" id="3.30.565.10">
    <property type="entry name" value="Histidine kinase-like ATPase, C-terminal domain"/>
    <property type="match status" value="1"/>
</dbReference>
<dbReference type="Pfam" id="PF07730">
    <property type="entry name" value="HisKA_3"/>
    <property type="match status" value="1"/>
</dbReference>
<evidence type="ECO:0000256" key="2">
    <source>
        <dbReference type="ARBA" id="ARBA00012438"/>
    </source>
</evidence>